<accession>A0A2P7QK49</accession>
<keyword evidence="5 6" id="KW-0408">Iron</keyword>
<dbReference type="EMBL" id="PXYI01000006">
    <property type="protein sequence ID" value="PSJ38320.1"/>
    <property type="molecule type" value="Genomic_DNA"/>
</dbReference>
<name>A0A2P7QK49_9SPHN</name>
<dbReference type="GO" id="GO:0046872">
    <property type="term" value="F:metal ion binding"/>
    <property type="evidence" value="ECO:0007669"/>
    <property type="project" value="UniProtKB-KW"/>
</dbReference>
<feature type="signal peptide" evidence="7">
    <location>
        <begin position="1"/>
        <end position="31"/>
    </location>
</feature>
<feature type="chain" id="PRO_5015172094" evidence="7">
    <location>
        <begin position="32"/>
        <end position="163"/>
    </location>
</feature>
<evidence type="ECO:0000256" key="6">
    <source>
        <dbReference type="PROSITE-ProRule" id="PRU00433"/>
    </source>
</evidence>
<dbReference type="InterPro" id="IPR002327">
    <property type="entry name" value="Cyt_c_1A/1B"/>
</dbReference>
<protein>
    <submittedName>
        <fullName evidence="9">Cytochrome C</fullName>
    </submittedName>
</protein>
<keyword evidence="4" id="KW-0249">Electron transport</keyword>
<keyword evidence="7" id="KW-0732">Signal</keyword>
<feature type="domain" description="Cytochrome c" evidence="8">
    <location>
        <begin position="58"/>
        <end position="158"/>
    </location>
</feature>
<dbReference type="InterPro" id="IPR036909">
    <property type="entry name" value="Cyt_c-like_dom_sf"/>
</dbReference>
<evidence type="ECO:0000256" key="5">
    <source>
        <dbReference type="ARBA" id="ARBA00023004"/>
    </source>
</evidence>
<evidence type="ECO:0000259" key="8">
    <source>
        <dbReference type="PROSITE" id="PS51007"/>
    </source>
</evidence>
<dbReference type="SUPFAM" id="SSF46626">
    <property type="entry name" value="Cytochrome c"/>
    <property type="match status" value="1"/>
</dbReference>
<evidence type="ECO:0000313" key="10">
    <source>
        <dbReference type="Proteomes" id="UP000241167"/>
    </source>
</evidence>
<evidence type="ECO:0000256" key="7">
    <source>
        <dbReference type="SAM" id="SignalP"/>
    </source>
</evidence>
<dbReference type="Proteomes" id="UP000241167">
    <property type="component" value="Unassembled WGS sequence"/>
</dbReference>
<sequence length="163" mass="17408">MADSSGLTIRNRRRKRLRYHPALLAVSAALAACSNDDREARRNAAGPQPSLERLMAVASPAAGGRLFRQCMACHTIGQGAPNGAGPNRYAVFGRPIAADPTYGYTHALKSLGGIWDPKRLDAWLAAPSKVAPGTKMAFAGFDDPLDRADMIAYLKSQSGARDQ</sequence>
<dbReference type="GO" id="GO:0020037">
    <property type="term" value="F:heme binding"/>
    <property type="evidence" value="ECO:0007669"/>
    <property type="project" value="InterPro"/>
</dbReference>
<dbReference type="GO" id="GO:0009055">
    <property type="term" value="F:electron transfer activity"/>
    <property type="evidence" value="ECO:0007669"/>
    <property type="project" value="InterPro"/>
</dbReference>
<evidence type="ECO:0000313" key="9">
    <source>
        <dbReference type="EMBL" id="PSJ38320.1"/>
    </source>
</evidence>
<dbReference type="Pfam" id="PF00034">
    <property type="entry name" value="Cytochrom_C"/>
    <property type="match status" value="1"/>
</dbReference>
<evidence type="ECO:0000256" key="4">
    <source>
        <dbReference type="ARBA" id="ARBA00022982"/>
    </source>
</evidence>
<proteinExistence type="predicted"/>
<keyword evidence="10" id="KW-1185">Reference proteome</keyword>
<dbReference type="PANTHER" id="PTHR11961">
    <property type="entry name" value="CYTOCHROME C"/>
    <property type="match status" value="1"/>
</dbReference>
<comment type="caution">
    <text evidence="9">The sequence shown here is derived from an EMBL/GenBank/DDBJ whole genome shotgun (WGS) entry which is preliminary data.</text>
</comment>
<dbReference type="PROSITE" id="PS51007">
    <property type="entry name" value="CYTC"/>
    <property type="match status" value="1"/>
</dbReference>
<evidence type="ECO:0000256" key="3">
    <source>
        <dbReference type="ARBA" id="ARBA00022723"/>
    </source>
</evidence>
<keyword evidence="3 6" id="KW-0479">Metal-binding</keyword>
<dbReference type="RefSeq" id="WP_106514386.1">
    <property type="nucleotide sequence ID" value="NZ_PXYI01000006.1"/>
</dbReference>
<dbReference type="AlphaFoldDB" id="A0A2P7QK49"/>
<dbReference type="PRINTS" id="PR00604">
    <property type="entry name" value="CYTCHRMECIAB"/>
</dbReference>
<reference evidence="9 10" key="1">
    <citation type="submission" date="2018-03" db="EMBL/GenBank/DDBJ databases">
        <title>The draft genome of Sphingosinicella sp. GL-C-18.</title>
        <authorList>
            <person name="Liu L."/>
            <person name="Li L."/>
            <person name="Liang L."/>
            <person name="Zhang X."/>
            <person name="Wang T."/>
        </authorList>
    </citation>
    <scope>NUCLEOTIDE SEQUENCE [LARGE SCALE GENOMIC DNA]</scope>
    <source>
        <strain evidence="9 10">GL-C-18</strain>
    </source>
</reference>
<gene>
    <name evidence="9" type="ORF">C7I55_17865</name>
</gene>
<keyword evidence="1" id="KW-0813">Transport</keyword>
<organism evidence="9 10">
    <name type="scientific">Allosphingosinicella deserti</name>
    <dbReference type="NCBI Taxonomy" id="2116704"/>
    <lineage>
        <taxon>Bacteria</taxon>
        <taxon>Pseudomonadati</taxon>
        <taxon>Pseudomonadota</taxon>
        <taxon>Alphaproteobacteria</taxon>
        <taxon>Sphingomonadales</taxon>
        <taxon>Sphingomonadaceae</taxon>
        <taxon>Allosphingosinicella</taxon>
    </lineage>
</organism>
<evidence type="ECO:0000256" key="1">
    <source>
        <dbReference type="ARBA" id="ARBA00022448"/>
    </source>
</evidence>
<keyword evidence="2 6" id="KW-0349">Heme</keyword>
<dbReference type="InterPro" id="IPR009056">
    <property type="entry name" value="Cyt_c-like_dom"/>
</dbReference>
<evidence type="ECO:0000256" key="2">
    <source>
        <dbReference type="ARBA" id="ARBA00022617"/>
    </source>
</evidence>
<dbReference type="OrthoDB" id="9805828at2"/>
<dbReference type="Gene3D" id="1.10.760.10">
    <property type="entry name" value="Cytochrome c-like domain"/>
    <property type="match status" value="1"/>
</dbReference>